<dbReference type="PANTHER" id="PTHR43674">
    <property type="entry name" value="NITRILASE C965.09-RELATED"/>
    <property type="match status" value="1"/>
</dbReference>
<evidence type="ECO:0000256" key="1">
    <source>
        <dbReference type="ARBA" id="ARBA00022801"/>
    </source>
</evidence>
<comment type="caution">
    <text evidence="3">The sequence shown here is derived from an EMBL/GenBank/DDBJ whole genome shotgun (WGS) entry which is preliminary data.</text>
</comment>
<proteinExistence type="predicted"/>
<dbReference type="STRING" id="329885.A0A4U0U2T6"/>
<protein>
    <recommendedName>
        <fullName evidence="2">CN hydrolase domain-containing protein</fullName>
    </recommendedName>
</protein>
<dbReference type="PANTHER" id="PTHR43674:SF12">
    <property type="entry name" value="NITRILASE C965.09-RELATED"/>
    <property type="match status" value="1"/>
</dbReference>
<dbReference type="InterPro" id="IPR036526">
    <property type="entry name" value="C-N_Hydrolase_sf"/>
</dbReference>
<dbReference type="InterPro" id="IPR003010">
    <property type="entry name" value="C-N_Hydrolase"/>
</dbReference>
<gene>
    <name evidence="3" type="ORF">B0A54_16194</name>
</gene>
<dbReference type="Proteomes" id="UP000310066">
    <property type="component" value="Unassembled WGS sequence"/>
</dbReference>
<sequence>MLTSNQRSAMKGSHSNCPYTRIRSSLRTGLASMARKLTVAAAQVGAVNKDTAKQEVVQRLIKLLHEAASKKVKLVVFPEIALTTFFPRHLFTKQEELDHFFEHGEDVTQSLDVKPLFDEAKSHGIDITLGYAERTPEGNGYNTCVHYSASEGKVISKYRKVHLPGTKEPFEDPKAINQLEKRYFEPGNLGFEAYRAPGLVADAVKKASAKEGESTLGKGDPILGMMICNDRRWPEAWRVYALKGVELITYGFNTGGNMAHLWGSKPMSPEAATQEALFHSKLVQQANSYMNACFSISAARCGLDDGKYDLIAGSAIVSPEGHVISEAKTSGDELVVAEIDLEDCRQGKEKTFDFARHRRIETYGLISEQTGVVEPDLL</sequence>
<evidence type="ECO:0000313" key="4">
    <source>
        <dbReference type="Proteomes" id="UP000310066"/>
    </source>
</evidence>
<dbReference type="AlphaFoldDB" id="A0A4U0U2T6"/>
<dbReference type="InterPro" id="IPR050345">
    <property type="entry name" value="Aliph_Amidase/BUP"/>
</dbReference>
<evidence type="ECO:0000313" key="3">
    <source>
        <dbReference type="EMBL" id="TKA29084.1"/>
    </source>
</evidence>
<dbReference type="Pfam" id="PF00795">
    <property type="entry name" value="CN_hydrolase"/>
    <property type="match status" value="1"/>
</dbReference>
<reference evidence="3 4" key="1">
    <citation type="submission" date="2017-03" db="EMBL/GenBank/DDBJ databases">
        <title>Genomes of endolithic fungi from Antarctica.</title>
        <authorList>
            <person name="Coleine C."/>
            <person name="Masonjones S."/>
            <person name="Stajich J.E."/>
        </authorList>
    </citation>
    <scope>NUCLEOTIDE SEQUENCE [LARGE SCALE GENOMIC DNA]</scope>
    <source>
        <strain evidence="3 4">CCFEE 5311</strain>
    </source>
</reference>
<dbReference type="PROSITE" id="PS50263">
    <property type="entry name" value="CN_HYDROLASE"/>
    <property type="match status" value="1"/>
</dbReference>
<dbReference type="GO" id="GO:0016811">
    <property type="term" value="F:hydrolase activity, acting on carbon-nitrogen (but not peptide) bonds, in linear amides"/>
    <property type="evidence" value="ECO:0007669"/>
    <property type="project" value="TreeGrafter"/>
</dbReference>
<dbReference type="OrthoDB" id="10250282at2759"/>
<evidence type="ECO:0000259" key="2">
    <source>
        <dbReference type="PROSITE" id="PS50263"/>
    </source>
</evidence>
<accession>A0A4U0U2T6</accession>
<keyword evidence="1" id="KW-0378">Hydrolase</keyword>
<dbReference type="SUPFAM" id="SSF56317">
    <property type="entry name" value="Carbon-nitrogen hydrolase"/>
    <property type="match status" value="1"/>
</dbReference>
<dbReference type="Gene3D" id="3.60.110.10">
    <property type="entry name" value="Carbon-nitrogen hydrolase"/>
    <property type="match status" value="1"/>
</dbReference>
<name>A0A4U0U2T6_9PEZI</name>
<organism evidence="3 4">
    <name type="scientific">Friedmanniomyces endolithicus</name>
    <dbReference type="NCBI Taxonomy" id="329885"/>
    <lineage>
        <taxon>Eukaryota</taxon>
        <taxon>Fungi</taxon>
        <taxon>Dikarya</taxon>
        <taxon>Ascomycota</taxon>
        <taxon>Pezizomycotina</taxon>
        <taxon>Dothideomycetes</taxon>
        <taxon>Dothideomycetidae</taxon>
        <taxon>Mycosphaerellales</taxon>
        <taxon>Teratosphaeriaceae</taxon>
        <taxon>Friedmanniomyces</taxon>
    </lineage>
</organism>
<dbReference type="EMBL" id="NAJP01000112">
    <property type="protein sequence ID" value="TKA29084.1"/>
    <property type="molecule type" value="Genomic_DNA"/>
</dbReference>
<feature type="domain" description="CN hydrolase" evidence="2">
    <location>
        <begin position="37"/>
        <end position="341"/>
    </location>
</feature>